<reference evidence="2 3" key="1">
    <citation type="submission" date="2016-06" db="EMBL/GenBank/DDBJ databases">
        <authorList>
            <person name="Kjaerup R.B."/>
            <person name="Dalgaard T.S."/>
            <person name="Juul-Madsen H.R."/>
        </authorList>
    </citation>
    <scope>NUCLEOTIDE SEQUENCE [LARGE SCALE GENOMIC DNA]</scope>
    <source>
        <strain evidence="2 3">DSM 16361</strain>
    </source>
</reference>
<keyword evidence="1" id="KW-0472">Membrane</keyword>
<keyword evidence="1" id="KW-0812">Transmembrane</keyword>
<keyword evidence="1" id="KW-1133">Transmembrane helix</keyword>
<dbReference type="OrthoDB" id="282780at2"/>
<feature type="transmembrane region" description="Helical" evidence="1">
    <location>
        <begin position="211"/>
        <end position="239"/>
    </location>
</feature>
<feature type="transmembrane region" description="Helical" evidence="1">
    <location>
        <begin position="12"/>
        <end position="35"/>
    </location>
</feature>
<sequence length="266" mass="29330">MRLLNKLSLSEKLLHTGFIIMVCVGLLAAEAYLYVTHTGLDGKSGVTLKDIQISYYGDRSSSKLQTVLPTMLTNAGVPKDQWPKITQTIDHWVVGGQSKAEYESQIKPIIDQHCMMCHSVAMSKQLHNPPLASYDDVKKVAAVNTGMSYSSMLMGGMVHLTMLGVIFWIAGWIFLQTRVNNQIKAISVIAPFLAMLLDYSGWFLTHMNPDFAWMVLVGGALSCPIAMLEMGVSLIDMWIGLPGFLQQRVVAELPPGSRSSQQPQPT</sequence>
<feature type="transmembrane region" description="Helical" evidence="1">
    <location>
        <begin position="152"/>
        <end position="174"/>
    </location>
</feature>
<name>A0A238D055_THIDL</name>
<evidence type="ECO:0008006" key="4">
    <source>
        <dbReference type="Google" id="ProtNLM"/>
    </source>
</evidence>
<evidence type="ECO:0000313" key="3">
    <source>
        <dbReference type="Proteomes" id="UP000214566"/>
    </source>
</evidence>
<gene>
    <name evidence="2" type="ORF">THIARS_40251</name>
</gene>
<organism evidence="2 3">
    <name type="scientific">Thiomonas delicata</name>
    <name type="common">Thiomonas cuprina</name>
    <dbReference type="NCBI Taxonomy" id="364030"/>
    <lineage>
        <taxon>Bacteria</taxon>
        <taxon>Pseudomonadati</taxon>
        <taxon>Pseudomonadota</taxon>
        <taxon>Betaproteobacteria</taxon>
        <taxon>Burkholderiales</taxon>
        <taxon>Thiomonas</taxon>
    </lineage>
</organism>
<feature type="transmembrane region" description="Helical" evidence="1">
    <location>
        <begin position="186"/>
        <end position="205"/>
    </location>
</feature>
<dbReference type="RefSeq" id="WP_094159114.1">
    <property type="nucleotide sequence ID" value="NZ_LT592170.1"/>
</dbReference>
<accession>A0A238D055</accession>
<evidence type="ECO:0000256" key="1">
    <source>
        <dbReference type="SAM" id="Phobius"/>
    </source>
</evidence>
<evidence type="ECO:0000313" key="2">
    <source>
        <dbReference type="EMBL" id="SBP86622.1"/>
    </source>
</evidence>
<protein>
    <recommendedName>
        <fullName evidence="4">Elongation factor-1 alpha</fullName>
    </recommendedName>
</protein>
<keyword evidence="3" id="KW-1185">Reference proteome</keyword>
<dbReference type="Proteomes" id="UP000214566">
    <property type="component" value="Unassembled WGS sequence"/>
</dbReference>
<dbReference type="EMBL" id="FLMQ01000034">
    <property type="protein sequence ID" value="SBP86622.1"/>
    <property type="molecule type" value="Genomic_DNA"/>
</dbReference>
<proteinExistence type="predicted"/>
<dbReference type="AlphaFoldDB" id="A0A238D055"/>